<feature type="domain" description="DNA-directed RNA polymerase subunit 2 hybrid-binding" evidence="15">
    <location>
        <begin position="663"/>
        <end position="1015"/>
    </location>
</feature>
<dbReference type="InterPro" id="IPR037034">
    <property type="entry name" value="RNA_pol_Rpb2_2_sf"/>
</dbReference>
<evidence type="ECO:0000256" key="10">
    <source>
        <dbReference type="ARBA" id="ARBA00023163"/>
    </source>
</evidence>
<dbReference type="STRING" id="7395.A0A1A9V0X0"/>
<dbReference type="InterPro" id="IPR007121">
    <property type="entry name" value="RNA_pol_bsu_CS"/>
</dbReference>
<evidence type="ECO:0000256" key="5">
    <source>
        <dbReference type="ARBA" id="ARBA00022679"/>
    </source>
</evidence>
<dbReference type="InterPro" id="IPR007641">
    <property type="entry name" value="RNA_pol_Rpb2_7"/>
</dbReference>
<dbReference type="GO" id="GO:0003899">
    <property type="term" value="F:DNA-directed RNA polymerase activity"/>
    <property type="evidence" value="ECO:0007669"/>
    <property type="project" value="UniProtKB-EC"/>
</dbReference>
<dbReference type="GO" id="GO:0003677">
    <property type="term" value="F:DNA binding"/>
    <property type="evidence" value="ECO:0007669"/>
    <property type="project" value="InterPro"/>
</dbReference>
<proteinExistence type="inferred from homology"/>
<dbReference type="InterPro" id="IPR007120">
    <property type="entry name" value="DNA-dir_RNAP_su2_dom"/>
</dbReference>
<dbReference type="Pfam" id="PF04561">
    <property type="entry name" value="RNA_pol_Rpb2_2"/>
    <property type="match status" value="1"/>
</dbReference>
<evidence type="ECO:0000313" key="21">
    <source>
        <dbReference type="EnsemblMetazoa" id="GAUT022207-PA"/>
    </source>
</evidence>
<dbReference type="GO" id="GO:0005730">
    <property type="term" value="C:nucleolus"/>
    <property type="evidence" value="ECO:0007669"/>
    <property type="project" value="UniProtKB-SubCell"/>
</dbReference>
<dbReference type="EnsemblMetazoa" id="GAUT022207-RA">
    <property type="protein sequence ID" value="GAUT022207-PA"/>
    <property type="gene ID" value="GAUT022207"/>
</dbReference>
<dbReference type="Gene3D" id="3.90.1110.10">
    <property type="entry name" value="RNA polymerase Rpb2, domain 2"/>
    <property type="match status" value="1"/>
</dbReference>
<evidence type="ECO:0000256" key="4">
    <source>
        <dbReference type="ARBA" id="ARBA00022478"/>
    </source>
</evidence>
<feature type="domain" description="RNA polymerase Rpb2" evidence="17">
    <location>
        <begin position="178"/>
        <end position="367"/>
    </location>
</feature>
<dbReference type="Pfam" id="PF04565">
    <property type="entry name" value="RNA_pol_Rpb2_3"/>
    <property type="match status" value="1"/>
</dbReference>
<keyword evidence="7" id="KW-0479">Metal-binding</keyword>
<evidence type="ECO:0000256" key="8">
    <source>
        <dbReference type="ARBA" id="ARBA00022771"/>
    </source>
</evidence>
<dbReference type="PROSITE" id="PS01166">
    <property type="entry name" value="RNA_POL_BETA"/>
    <property type="match status" value="1"/>
</dbReference>
<organism evidence="21 22">
    <name type="scientific">Glossina austeni</name>
    <name type="common">Savannah tsetse fly</name>
    <dbReference type="NCBI Taxonomy" id="7395"/>
    <lineage>
        <taxon>Eukaryota</taxon>
        <taxon>Metazoa</taxon>
        <taxon>Ecdysozoa</taxon>
        <taxon>Arthropoda</taxon>
        <taxon>Hexapoda</taxon>
        <taxon>Insecta</taxon>
        <taxon>Pterygota</taxon>
        <taxon>Neoptera</taxon>
        <taxon>Endopterygota</taxon>
        <taxon>Diptera</taxon>
        <taxon>Brachycera</taxon>
        <taxon>Muscomorpha</taxon>
        <taxon>Hippoboscoidea</taxon>
        <taxon>Glossinidae</taxon>
        <taxon>Glossina</taxon>
    </lineage>
</organism>
<feature type="domain" description="RNA polymerase Rpb2" evidence="16">
    <location>
        <begin position="1017"/>
        <end position="1118"/>
    </location>
</feature>
<feature type="domain" description="RNA polymerase beta subunit protrusion" evidence="18">
    <location>
        <begin position="28"/>
        <end position="409"/>
    </location>
</feature>
<dbReference type="Proteomes" id="UP000078200">
    <property type="component" value="Unassembled WGS sequence"/>
</dbReference>
<dbReference type="InterPro" id="IPR037033">
    <property type="entry name" value="DNA-dir_RNAP_su2_hyb_sf"/>
</dbReference>
<keyword evidence="10 14" id="KW-0804">Transcription</keyword>
<dbReference type="GO" id="GO:0006351">
    <property type="term" value="P:DNA-templated transcription"/>
    <property type="evidence" value="ECO:0007669"/>
    <property type="project" value="InterPro"/>
</dbReference>
<dbReference type="Gene3D" id="3.90.1100.10">
    <property type="match status" value="2"/>
</dbReference>
<evidence type="ECO:0000256" key="2">
    <source>
        <dbReference type="ARBA" id="ARBA00006835"/>
    </source>
</evidence>
<dbReference type="InterPro" id="IPR007644">
    <property type="entry name" value="RNA_pol_bsu_protrusion"/>
</dbReference>
<comment type="subunit">
    <text evidence="3">Component of the RNA polymerase I (Pol I) complex consisting of at least 13 subunits.</text>
</comment>
<dbReference type="Pfam" id="PF00562">
    <property type="entry name" value="RNA_pol_Rpb2_6"/>
    <property type="match status" value="1"/>
</dbReference>
<comment type="catalytic activity">
    <reaction evidence="12">
        <text>RNA(n) + a ribonucleoside 5'-triphosphate = RNA(n+1) + diphosphate</text>
        <dbReference type="Rhea" id="RHEA:21248"/>
        <dbReference type="Rhea" id="RHEA-COMP:14527"/>
        <dbReference type="Rhea" id="RHEA-COMP:17342"/>
        <dbReference type="ChEBI" id="CHEBI:33019"/>
        <dbReference type="ChEBI" id="CHEBI:61557"/>
        <dbReference type="ChEBI" id="CHEBI:140395"/>
        <dbReference type="EC" id="2.7.7.6"/>
    </reaction>
    <physiologicalReaction direction="left-to-right" evidence="12">
        <dbReference type="Rhea" id="RHEA:21249"/>
    </physiologicalReaction>
</comment>
<dbReference type="FunFam" id="3.90.1100.10:FF:000016">
    <property type="entry name" value="DNA-directed RNA polymerase subunit beta"/>
    <property type="match status" value="1"/>
</dbReference>
<keyword evidence="5 14" id="KW-0808">Transferase</keyword>
<keyword evidence="8" id="KW-0863">Zinc-finger</keyword>
<dbReference type="VEuPathDB" id="VectorBase:GAUT022207"/>
<dbReference type="SUPFAM" id="SSF64484">
    <property type="entry name" value="beta and beta-prime subunits of DNA dependent RNA-polymerase"/>
    <property type="match status" value="1"/>
</dbReference>
<keyword evidence="9" id="KW-0862">Zinc</keyword>
<dbReference type="InterPro" id="IPR007642">
    <property type="entry name" value="RNA_pol_Rpb2_2"/>
</dbReference>
<dbReference type="GO" id="GO:0032549">
    <property type="term" value="F:ribonucleoside binding"/>
    <property type="evidence" value="ECO:0007669"/>
    <property type="project" value="InterPro"/>
</dbReference>
<evidence type="ECO:0000256" key="11">
    <source>
        <dbReference type="ARBA" id="ARBA00023242"/>
    </source>
</evidence>
<dbReference type="GO" id="GO:0008270">
    <property type="term" value="F:zinc ion binding"/>
    <property type="evidence" value="ECO:0007669"/>
    <property type="project" value="UniProtKB-KW"/>
</dbReference>
<evidence type="ECO:0000256" key="1">
    <source>
        <dbReference type="ARBA" id="ARBA00004604"/>
    </source>
</evidence>
<keyword evidence="11" id="KW-0539">Nucleus</keyword>
<keyword evidence="4 14" id="KW-0240">DNA-directed RNA polymerase</keyword>
<evidence type="ECO:0000256" key="3">
    <source>
        <dbReference type="ARBA" id="ARBA00011251"/>
    </source>
</evidence>
<dbReference type="EC" id="2.7.7.6" evidence="14"/>
<dbReference type="FunFam" id="3.90.1100.10:FF:000008">
    <property type="entry name" value="DNA-directed RNA polymerase subunit beta"/>
    <property type="match status" value="1"/>
</dbReference>
<dbReference type="InterPro" id="IPR009674">
    <property type="entry name" value="Rpa2_dom_4"/>
</dbReference>
<feature type="domain" description="RNA polymerase Rpb2" evidence="19">
    <location>
        <begin position="449"/>
        <end position="513"/>
    </location>
</feature>
<evidence type="ECO:0000256" key="12">
    <source>
        <dbReference type="ARBA" id="ARBA00047768"/>
    </source>
</evidence>
<evidence type="ECO:0000256" key="6">
    <source>
        <dbReference type="ARBA" id="ARBA00022695"/>
    </source>
</evidence>
<dbReference type="FunFam" id="2.40.270.10:FF:000011">
    <property type="entry name" value="DNA-directed RNA polymerase subunit beta"/>
    <property type="match status" value="1"/>
</dbReference>
<feature type="domain" description="DNA-directed RNA polymerase I subunit RPA2" evidence="20">
    <location>
        <begin position="558"/>
        <end position="613"/>
    </location>
</feature>
<evidence type="ECO:0000256" key="13">
    <source>
        <dbReference type="RuleBase" id="RU000434"/>
    </source>
</evidence>
<comment type="function">
    <text evidence="14">DNA-dependent RNA polymerase catalyzes the transcription of DNA into RNA using the four ribonucleoside triphosphates as substrates.</text>
</comment>
<dbReference type="GO" id="GO:0000428">
    <property type="term" value="C:DNA-directed RNA polymerase complex"/>
    <property type="evidence" value="ECO:0007669"/>
    <property type="project" value="UniProtKB-KW"/>
</dbReference>
<dbReference type="Pfam" id="PF04563">
    <property type="entry name" value="RNA_pol_Rpb2_1"/>
    <property type="match status" value="1"/>
</dbReference>
<dbReference type="InterPro" id="IPR014724">
    <property type="entry name" value="RNA_pol_RPB2_OB-fold"/>
</dbReference>
<evidence type="ECO:0000256" key="14">
    <source>
        <dbReference type="RuleBase" id="RU363031"/>
    </source>
</evidence>
<dbReference type="Pfam" id="PF06883">
    <property type="entry name" value="RNA_pol_Rpa2_4"/>
    <property type="match status" value="1"/>
</dbReference>
<keyword evidence="6 14" id="KW-0548">Nucleotidyltransferase</keyword>
<reference evidence="21" key="1">
    <citation type="submission" date="2020-05" db="UniProtKB">
        <authorList>
            <consortium name="EnsemblMetazoa"/>
        </authorList>
    </citation>
    <scope>IDENTIFICATION</scope>
    <source>
        <strain evidence="21">TTRI</strain>
    </source>
</reference>
<evidence type="ECO:0000259" key="20">
    <source>
        <dbReference type="Pfam" id="PF06883"/>
    </source>
</evidence>
<evidence type="ECO:0000259" key="19">
    <source>
        <dbReference type="Pfam" id="PF04565"/>
    </source>
</evidence>
<dbReference type="Gene3D" id="3.90.1800.10">
    <property type="entry name" value="RNA polymerase alpha subunit dimerisation domain"/>
    <property type="match status" value="1"/>
</dbReference>
<dbReference type="InterPro" id="IPR015712">
    <property type="entry name" value="DNA-dir_RNA_pol_su2"/>
</dbReference>
<dbReference type="FunFam" id="3.90.1800.10:FF:000004">
    <property type="entry name" value="DNA-directed RNA polymerase subunit beta"/>
    <property type="match status" value="1"/>
</dbReference>
<evidence type="ECO:0000259" key="18">
    <source>
        <dbReference type="Pfam" id="PF04563"/>
    </source>
</evidence>
<comment type="similarity">
    <text evidence="2 13">Belongs to the RNA polymerase beta chain family.</text>
</comment>
<accession>A0A1A9V0X0</accession>
<evidence type="ECO:0000259" key="16">
    <source>
        <dbReference type="Pfam" id="PF04560"/>
    </source>
</evidence>
<evidence type="ECO:0000259" key="15">
    <source>
        <dbReference type="Pfam" id="PF00562"/>
    </source>
</evidence>
<dbReference type="PANTHER" id="PTHR20856">
    <property type="entry name" value="DNA-DIRECTED RNA POLYMERASE I SUBUNIT 2"/>
    <property type="match status" value="1"/>
</dbReference>
<evidence type="ECO:0000313" key="22">
    <source>
        <dbReference type="Proteomes" id="UP000078200"/>
    </source>
</evidence>
<dbReference type="CDD" id="cd00653">
    <property type="entry name" value="RNA_pol_B_RPB2"/>
    <property type="match status" value="1"/>
</dbReference>
<name>A0A1A9V0X0_GLOAU</name>
<dbReference type="Gene3D" id="2.40.50.150">
    <property type="match status" value="1"/>
</dbReference>
<evidence type="ECO:0000259" key="17">
    <source>
        <dbReference type="Pfam" id="PF04561"/>
    </source>
</evidence>
<dbReference type="Pfam" id="PF04560">
    <property type="entry name" value="RNA_pol_Rpb2_7"/>
    <property type="match status" value="1"/>
</dbReference>
<keyword evidence="22" id="KW-1185">Reference proteome</keyword>
<evidence type="ECO:0000256" key="9">
    <source>
        <dbReference type="ARBA" id="ARBA00022833"/>
    </source>
</evidence>
<dbReference type="AlphaFoldDB" id="A0A1A9V0X0"/>
<sequence>MKVYPELTNSRPEFKKIPEKLNEHLEALGAPHIDSFNEMLSYGLQNVVKHMQPQHFATSVGERVELNVQDIRISKPEVPSTVFDVKDRNIYPAEARQLQQTYGGTCSIKLSWKINGTTKEPIDIDLGEVPIMLKSKICHLGSLKPAQMIKRGEHDSEWGGIFIIKGHEKIIRMLQMTRRNYPIAVERSSWKDRGAHFSEKGVLIRSVRDDETSYNNVLHYLTNGTCKLMISNLKFMAYVPVCLIMKCLVNYTDHEIYIRLIRGYEQDQYYLCCIRGMLRDIHEEGLHNIKDCKEYLGKVFRSRFPELPSWATETEIADFILSQRILIHLRKNTDKFNLLVFMVQKLYECVRGNAKIENVDSVMMQDVLTPGHLYQKYLADRIDLWLSYAAKTILKKLEAPGTLLDEKLMVSSLRSSAGISRAMESFLATGNAPSRSGLGLTQNSGLVVMAENINRMRYMSHFRAVHRGSFFTTMRTTEARQLLPDAWGFVCPVHTPDGTPCGLLNHLTVNCRVSGAADSKLVKAIPKSLISMGMIPVDSYLYDPDGKLFVVLLEGKHLGYIRQADGAKIVDNLRALKIAGKLPEMLEIAYVPYKEKGQFPGLFLFVGPARLMRPVRNLTFNKIEYIGSFEQVYMEIAVDAAEAYPNFTTHLELSKVDFLSNLANLIPLPDYNQSPRNMYQCQMAKQTMGTPCLNWPKQAGTKMYRLQTPAAPLFRPVHYDNVGLDDFAMGTNAIVAVISYTGYDMEDAMIINKSAYERGFAHGSIYKSKFFELRGTCYFARNPQMPELREHLDNDGLPHPGSRLEYDAPLYCYYDTEQSNYKVVNFEEKEETYVDSVRYCGSFNVKSPRMVCITLRLPRRPTIGDKFASRAGQKGICSQKYPAEDLPFTETGLIPDLVFNPHGFPSRMTIAMMIETMAGKSAAIHGMVHDATPFRFSEKHTAIDYFGKLLEAGGYDYYGNERLYSGVDGRELTAEIFCGVVHYQRLRHMVFDKWQVRSTGPVDPITQQPIKGRQRGGGVRFGEMERDALLAHGAAFLLQDRLFHNSDKTQALACRTCGNILSTQNRMVTRNVGRFESSPETCRLCGKGDELGQIEIPYSFKYLITELASVNINARLKLKKM</sequence>
<protein>
    <recommendedName>
        <fullName evidence="14">DNA-directed RNA polymerase subunit beta</fullName>
        <ecNumber evidence="14">2.7.7.6</ecNumber>
    </recommendedName>
</protein>
<dbReference type="InterPro" id="IPR007645">
    <property type="entry name" value="RNA_pol_Rpb2_3"/>
</dbReference>
<comment type="subcellular location">
    <subcellularLocation>
        <location evidence="1">Nucleus</location>
        <location evidence="1">Nucleolus</location>
    </subcellularLocation>
</comment>
<evidence type="ECO:0000256" key="7">
    <source>
        <dbReference type="ARBA" id="ARBA00022723"/>
    </source>
</evidence>
<dbReference type="Gene3D" id="2.40.270.10">
    <property type="entry name" value="DNA-directed RNA polymerase, subunit 2, domain 6"/>
    <property type="match status" value="1"/>
</dbReference>